<dbReference type="GO" id="GO:0046872">
    <property type="term" value="F:metal ion binding"/>
    <property type="evidence" value="ECO:0007669"/>
    <property type="project" value="UniProtKB-KW"/>
</dbReference>
<dbReference type="Pfam" id="PF07992">
    <property type="entry name" value="Pyr_redox_2"/>
    <property type="match status" value="1"/>
</dbReference>
<dbReference type="PANTHER" id="PTHR43809:SF1">
    <property type="entry name" value="NITRITE REDUCTASE (NADH) LARGE SUBUNIT"/>
    <property type="match status" value="1"/>
</dbReference>
<evidence type="ECO:0000256" key="21">
    <source>
        <dbReference type="SAM" id="MobiDB-lite"/>
    </source>
</evidence>
<dbReference type="InterPro" id="IPR036922">
    <property type="entry name" value="Rieske_2Fe-2S_sf"/>
</dbReference>
<comment type="cofactor">
    <cofactor evidence="3">
        <name>FAD</name>
        <dbReference type="ChEBI" id="CHEBI:57692"/>
    </cofactor>
</comment>
<accession>A0A6J3M714</accession>
<dbReference type="InterPro" id="IPR017941">
    <property type="entry name" value="Rieske_2Fe-2S"/>
</dbReference>
<dbReference type="InterPro" id="IPR036188">
    <property type="entry name" value="FAD/NAD-bd_sf"/>
</dbReference>
<evidence type="ECO:0000256" key="4">
    <source>
        <dbReference type="ARBA" id="ARBA00005096"/>
    </source>
</evidence>
<evidence type="ECO:0000313" key="23">
    <source>
        <dbReference type="Proteomes" id="UP000504637"/>
    </source>
</evidence>
<evidence type="ECO:0000256" key="5">
    <source>
        <dbReference type="ARBA" id="ARBA00010429"/>
    </source>
</evidence>
<gene>
    <name evidence="24" type="ORF">K489DRAFT_317713</name>
</gene>
<evidence type="ECO:0000256" key="13">
    <source>
        <dbReference type="ARBA" id="ARBA00023004"/>
    </source>
</evidence>
<reference evidence="24" key="3">
    <citation type="submission" date="2025-08" db="UniProtKB">
        <authorList>
            <consortium name="RefSeq"/>
        </authorList>
    </citation>
    <scope>IDENTIFICATION</scope>
    <source>
        <strain evidence="24">CBS 342.82</strain>
    </source>
</reference>
<dbReference type="InterPro" id="IPR005117">
    <property type="entry name" value="NiRdtase/SiRdtase_haem-b_fer"/>
</dbReference>
<evidence type="ECO:0000313" key="24">
    <source>
        <dbReference type="RefSeq" id="XP_033460350.1"/>
    </source>
</evidence>
<dbReference type="Pfam" id="PF13806">
    <property type="entry name" value="Rieske_2"/>
    <property type="match status" value="1"/>
</dbReference>
<keyword evidence="9" id="KW-0001">2Fe-2S</keyword>
<dbReference type="UniPathway" id="UPA00653"/>
<dbReference type="InterPro" id="IPR007419">
    <property type="entry name" value="BFD-like_2Fe2S-bd_dom"/>
</dbReference>
<dbReference type="SUPFAM" id="SSF51905">
    <property type="entry name" value="FAD/NAD(P)-binding domain"/>
    <property type="match status" value="2"/>
</dbReference>
<evidence type="ECO:0000256" key="8">
    <source>
        <dbReference type="ARBA" id="ARBA00022630"/>
    </source>
</evidence>
<dbReference type="AlphaFoldDB" id="A0A6J3M714"/>
<evidence type="ECO:0000256" key="12">
    <source>
        <dbReference type="ARBA" id="ARBA00023002"/>
    </source>
</evidence>
<dbReference type="GO" id="GO:0015980">
    <property type="term" value="P:energy derivation by oxidation of organic compounds"/>
    <property type="evidence" value="ECO:0007669"/>
    <property type="project" value="UniProtKB-ARBA"/>
</dbReference>
<dbReference type="SUPFAM" id="SSF50022">
    <property type="entry name" value="ISP domain"/>
    <property type="match status" value="1"/>
</dbReference>
<sequence length="1133" mass="124154">MATETQIEGLETQIESVNSIRDIPDAPKQKRLVVVGLGMVGIAFIEKLMKLDAKRREWDVIVIGEEPHLAYNRVGLTSFFQHRQVENLYLNPESWYASMPTGSLSYHLNTLVTSIDTEKKTIETKTGETVPYDVLVLATGSDAILPKHTPGHDANGVFVYRTIDDLQRLIKYSSTQKGKVGAVVGGGLLGLEAAKAMMDLEEFSKVKLIERNKWVLSRQLDMDAGNMVVEQVRALGLEVLLQKRVGKINTDAENNMTGVTFEDGEVMECSAICFAIGIRARDELAKKSGITCTERGGGIIVGDDLATSAPDVYAIGECASWENQTFGLIAPGIEMADVLAFNLTQAKAHSPRAFKRPDLSTKLKLLGVEVASFGDFFADRDGPKDLPMKRQDSGKKLTEEVKTTTATPDASAISKVKALTYRDPFQQIYKKYIFTMDGKYLLGGMMIGDTKDYVKLVPMVIKRKPLEVPPSEFIVGKHSGDDDADDLDDDTQICSCHNVTKGDVVNGLKDGTCKSIGDVKSCTKAGTGCGGCMPLVETIFKKTMASLGQEVKNHLCPHFEYSRADLFNIVYVRKLQSFETIMSTCGKDINSAGCEVCKPAIGSILASLFNKHLLDGSRRGLTDTNDRFLANIQRNGTFSVVPRVSGGEITADKLIVLGTVAKKYDLYCKITGGQRIDLFGAKKQDLPRIWQELIDGGMESGHAYGKSLRTVKSCVGTTWCRYGIGDSVGMAVRLEERYKSIRAPHKFKGGVSGCVRECAEAQSKDFGLIATDKGFNVFVAGNGGANPRHCDLLAKDVPPDEVIPILDRFIMFYIRTADKLQRTARWVENLPGGIKYLKEVILEDKLGICAELEKQMEELVGTFFCEWTEALADPERLKVFEQFGNTSDNLDGTEKVVERLQKRPVHWPKDSATVDFRGTQWTALTWQPMARIDQFVDAATGSSLAVKRGDTQLALFKVKGRYYATQQMCPHKRAFVLSDGLIGDDYKTDSLWISCPLHKRNYTLSGPNAGETSPSGADGKEAAGKCSNDETVNIATFPVEAREDGLVYVKLPPIEELDSVLGTSKWMVRESETEGVVAKDFEQLDRKFNMKGRKGVLMSSAQSHLPGGLGAPAKAKAILAGGESGKGGGGLDW</sequence>
<dbReference type="InterPro" id="IPR006066">
    <property type="entry name" value="NO2/SO3_Rdtase_FeS/sirohaem_BS"/>
</dbReference>
<keyword evidence="14" id="KW-0411">Iron-sulfur</keyword>
<evidence type="ECO:0000256" key="2">
    <source>
        <dbReference type="ARBA" id="ARBA00001966"/>
    </source>
</evidence>
<dbReference type="RefSeq" id="XP_033460350.1">
    <property type="nucleotide sequence ID" value="XM_033601258.1"/>
</dbReference>
<dbReference type="GeneID" id="54359058"/>
<dbReference type="InterPro" id="IPR023753">
    <property type="entry name" value="FAD/NAD-binding_dom"/>
</dbReference>
<evidence type="ECO:0000256" key="15">
    <source>
        <dbReference type="ARBA" id="ARBA00023063"/>
    </source>
</evidence>
<evidence type="ECO:0000256" key="20">
    <source>
        <dbReference type="ARBA" id="ARBA00070300"/>
    </source>
</evidence>
<dbReference type="GO" id="GO:0008942">
    <property type="term" value="F:nitrite reductase [NAD(P)H] activity"/>
    <property type="evidence" value="ECO:0007669"/>
    <property type="project" value="UniProtKB-EC"/>
</dbReference>
<protein>
    <recommendedName>
        <fullName evidence="20">Nitrite reductase [NAD(P)H]</fullName>
        <ecNumber evidence="19">1.7.1.4</ecNumber>
    </recommendedName>
</protein>
<evidence type="ECO:0000256" key="19">
    <source>
        <dbReference type="ARBA" id="ARBA00066907"/>
    </source>
</evidence>
<keyword evidence="6" id="KW-0004">4Fe-4S</keyword>
<dbReference type="FunFam" id="1.10.10.1100:FF:000002">
    <property type="entry name" value="Nitrite reductase large subunit"/>
    <property type="match status" value="1"/>
</dbReference>
<keyword evidence="23" id="KW-1185">Reference proteome</keyword>
<evidence type="ECO:0000256" key="7">
    <source>
        <dbReference type="ARBA" id="ARBA00022617"/>
    </source>
</evidence>
<feature type="compositionally biased region" description="Polar residues" evidence="21">
    <location>
        <begin position="1003"/>
        <end position="1015"/>
    </location>
</feature>
<dbReference type="Gene3D" id="3.90.480.20">
    <property type="match status" value="1"/>
</dbReference>
<dbReference type="OrthoDB" id="432169at2759"/>
<comment type="catalytic activity">
    <reaction evidence="17">
        <text>NH4(+) + 3 NAD(+) + 2 H2O = nitrite + 3 NADH + 5 H(+)</text>
        <dbReference type="Rhea" id="RHEA:24628"/>
        <dbReference type="ChEBI" id="CHEBI:15377"/>
        <dbReference type="ChEBI" id="CHEBI:15378"/>
        <dbReference type="ChEBI" id="CHEBI:16301"/>
        <dbReference type="ChEBI" id="CHEBI:28938"/>
        <dbReference type="ChEBI" id="CHEBI:57540"/>
        <dbReference type="ChEBI" id="CHEBI:57945"/>
        <dbReference type="EC" id="1.7.1.4"/>
    </reaction>
</comment>
<dbReference type="SUPFAM" id="SSF56014">
    <property type="entry name" value="Nitrite and sulphite reductase 4Fe-4S domain-like"/>
    <property type="match status" value="1"/>
</dbReference>
<dbReference type="PRINTS" id="PR00397">
    <property type="entry name" value="SIROHAEM"/>
</dbReference>
<keyword evidence="15" id="KW-0534">Nitrate assimilation</keyword>
<dbReference type="Pfam" id="PF01077">
    <property type="entry name" value="NIR_SIR"/>
    <property type="match status" value="1"/>
</dbReference>
<dbReference type="InterPro" id="IPR045854">
    <property type="entry name" value="NO2/SO3_Rdtase_4Fe4S_sf"/>
</dbReference>
<dbReference type="CDD" id="cd03529">
    <property type="entry name" value="Rieske_NirD"/>
    <property type="match status" value="1"/>
</dbReference>
<dbReference type="GO" id="GO:0051539">
    <property type="term" value="F:4 iron, 4 sulfur cluster binding"/>
    <property type="evidence" value="ECO:0007669"/>
    <property type="project" value="UniProtKB-KW"/>
</dbReference>
<organism evidence="24">
    <name type="scientific">Dissoconium aciculare CBS 342.82</name>
    <dbReference type="NCBI Taxonomy" id="1314786"/>
    <lineage>
        <taxon>Eukaryota</taxon>
        <taxon>Fungi</taxon>
        <taxon>Dikarya</taxon>
        <taxon>Ascomycota</taxon>
        <taxon>Pezizomycotina</taxon>
        <taxon>Dothideomycetes</taxon>
        <taxon>Dothideomycetidae</taxon>
        <taxon>Mycosphaerellales</taxon>
        <taxon>Dissoconiaceae</taxon>
        <taxon>Dissoconium</taxon>
    </lineage>
</organism>
<comment type="cofactor">
    <cofactor evidence="2">
        <name>[4Fe-4S] cluster</name>
        <dbReference type="ChEBI" id="CHEBI:49883"/>
    </cofactor>
</comment>
<feature type="region of interest" description="Disordered" evidence="21">
    <location>
        <begin position="1003"/>
        <end position="1025"/>
    </location>
</feature>
<comment type="similarity">
    <text evidence="5">Belongs to the nitrite and sulfite reductase 4Fe-4S domain family.</text>
</comment>
<comment type="pathway">
    <text evidence="4">Nitrogen metabolism; nitrate reduction (assimilation).</text>
</comment>
<proteinExistence type="inferred from homology"/>
<comment type="catalytic activity">
    <reaction evidence="18">
        <text>NH4(+) + 3 NADP(+) + 2 H2O = nitrite + 3 NADPH + 5 H(+)</text>
        <dbReference type="Rhea" id="RHEA:24632"/>
        <dbReference type="ChEBI" id="CHEBI:15377"/>
        <dbReference type="ChEBI" id="CHEBI:15378"/>
        <dbReference type="ChEBI" id="CHEBI:16301"/>
        <dbReference type="ChEBI" id="CHEBI:28938"/>
        <dbReference type="ChEBI" id="CHEBI:57783"/>
        <dbReference type="ChEBI" id="CHEBI:58349"/>
        <dbReference type="EC" id="1.7.1.4"/>
    </reaction>
</comment>
<keyword evidence="11" id="KW-0274">FAD</keyword>
<dbReference type="Gene3D" id="3.50.50.60">
    <property type="entry name" value="FAD/NAD(P)-binding domain"/>
    <property type="match status" value="2"/>
</dbReference>
<keyword evidence="7" id="KW-0349">Heme</keyword>
<dbReference type="GO" id="GO:0051537">
    <property type="term" value="F:2 iron, 2 sulfur cluster binding"/>
    <property type="evidence" value="ECO:0007669"/>
    <property type="project" value="UniProtKB-KW"/>
</dbReference>
<dbReference type="NCBIfam" id="TIGR02378">
    <property type="entry name" value="nirD_assim_sml"/>
    <property type="match status" value="1"/>
</dbReference>
<evidence type="ECO:0000256" key="18">
    <source>
        <dbReference type="ARBA" id="ARBA00051413"/>
    </source>
</evidence>
<dbReference type="FunFam" id="3.30.413.10:FF:000007">
    <property type="entry name" value="Nitrite reductase [NAD(P)H] large subunit"/>
    <property type="match status" value="1"/>
</dbReference>
<comment type="cofactor">
    <cofactor evidence="1">
        <name>siroheme</name>
        <dbReference type="ChEBI" id="CHEBI:60052"/>
    </cofactor>
</comment>
<reference evidence="24" key="1">
    <citation type="submission" date="2020-01" db="EMBL/GenBank/DDBJ databases">
        <authorList>
            <consortium name="DOE Joint Genome Institute"/>
            <person name="Haridas S."/>
            <person name="Albert R."/>
            <person name="Binder M."/>
            <person name="Bloem J."/>
            <person name="Labutti K."/>
            <person name="Salamov A."/>
            <person name="Andreopoulos B."/>
            <person name="Baker S.E."/>
            <person name="Barry K."/>
            <person name="Bills G."/>
            <person name="Bluhm B.H."/>
            <person name="Cannon C."/>
            <person name="Castanera R."/>
            <person name="Culley D.E."/>
            <person name="Daum C."/>
            <person name="Ezra D."/>
            <person name="Gonzalez J.B."/>
            <person name="Henrissat B."/>
            <person name="Kuo A."/>
            <person name="Liang C."/>
            <person name="Lipzen A."/>
            <person name="Lutzoni F."/>
            <person name="Magnuson J."/>
            <person name="Mondo S."/>
            <person name="Nolan M."/>
            <person name="Ohm R."/>
            <person name="Pangilinan J."/>
            <person name="Park H.-J."/>
            <person name="Ramirez L."/>
            <person name="Alfaro M."/>
            <person name="Sun H."/>
            <person name="Tritt A."/>
            <person name="Yoshinaga Y."/>
            <person name="Zwiers L.-H."/>
            <person name="Turgeon B.G."/>
            <person name="Goodwin S.B."/>
            <person name="Spatafora J.W."/>
            <person name="Crous P.W."/>
            <person name="Grigoriev I.V."/>
        </authorList>
    </citation>
    <scope>NUCLEOTIDE SEQUENCE</scope>
    <source>
        <strain evidence="24">CBS 342.82</strain>
    </source>
</reference>
<keyword evidence="12" id="KW-0560">Oxidoreductase</keyword>
<dbReference type="InterPro" id="IPR006067">
    <property type="entry name" value="NO2/SO3_Rdtase_4Fe4S_dom"/>
</dbReference>
<dbReference type="Gene3D" id="2.102.10.10">
    <property type="entry name" value="Rieske [2Fe-2S] iron-sulphur domain"/>
    <property type="match status" value="1"/>
</dbReference>
<keyword evidence="13" id="KW-0408">Iron</keyword>
<evidence type="ECO:0000256" key="10">
    <source>
        <dbReference type="ARBA" id="ARBA00022723"/>
    </source>
</evidence>
<feature type="domain" description="Rieske" evidence="22">
    <location>
        <begin position="926"/>
        <end position="1048"/>
    </location>
</feature>
<dbReference type="PANTHER" id="PTHR43809">
    <property type="entry name" value="NITRITE REDUCTASE (NADH) LARGE SUBUNIT"/>
    <property type="match status" value="1"/>
</dbReference>
<evidence type="ECO:0000256" key="17">
    <source>
        <dbReference type="ARBA" id="ARBA00050114"/>
    </source>
</evidence>
<dbReference type="CDD" id="cd19944">
    <property type="entry name" value="NirB_Fer2_BFD-like_2"/>
    <property type="match status" value="1"/>
</dbReference>
<evidence type="ECO:0000256" key="6">
    <source>
        <dbReference type="ARBA" id="ARBA00022485"/>
    </source>
</evidence>
<dbReference type="SUPFAM" id="SSF55124">
    <property type="entry name" value="Nitrite/Sulfite reductase N-terminal domain-like"/>
    <property type="match status" value="1"/>
</dbReference>
<evidence type="ECO:0000256" key="1">
    <source>
        <dbReference type="ARBA" id="ARBA00001929"/>
    </source>
</evidence>
<evidence type="ECO:0000256" key="3">
    <source>
        <dbReference type="ARBA" id="ARBA00001974"/>
    </source>
</evidence>
<dbReference type="PROSITE" id="PS00365">
    <property type="entry name" value="NIR_SIR"/>
    <property type="match status" value="1"/>
</dbReference>
<dbReference type="Gene3D" id="1.10.10.1100">
    <property type="entry name" value="BFD-like [2Fe-2S]-binding domain"/>
    <property type="match status" value="1"/>
</dbReference>
<evidence type="ECO:0000256" key="11">
    <source>
        <dbReference type="ARBA" id="ARBA00022827"/>
    </source>
</evidence>
<evidence type="ECO:0000256" key="16">
    <source>
        <dbReference type="ARBA" id="ARBA00034078"/>
    </source>
</evidence>
<dbReference type="InterPro" id="IPR052034">
    <property type="entry name" value="NasD-like"/>
</dbReference>
<dbReference type="InterPro" id="IPR012748">
    <property type="entry name" value="Rieske-like_NirD"/>
</dbReference>
<dbReference type="Pfam" id="PF04324">
    <property type="entry name" value="Fer2_BFD"/>
    <property type="match status" value="1"/>
</dbReference>
<evidence type="ECO:0000259" key="22">
    <source>
        <dbReference type="PROSITE" id="PS51296"/>
    </source>
</evidence>
<keyword evidence="10" id="KW-0479">Metal-binding</keyword>
<dbReference type="InterPro" id="IPR036136">
    <property type="entry name" value="Nit/Sulf_reduc_fer-like_dom_sf"/>
</dbReference>
<dbReference type="PROSITE" id="PS51296">
    <property type="entry name" value="RIESKE"/>
    <property type="match status" value="1"/>
</dbReference>
<dbReference type="Gene3D" id="3.30.413.10">
    <property type="entry name" value="Sulfite Reductase Hemoprotein, domain 1"/>
    <property type="match status" value="1"/>
</dbReference>
<dbReference type="EC" id="1.7.1.4" evidence="19"/>
<reference evidence="24" key="2">
    <citation type="submission" date="2020-04" db="EMBL/GenBank/DDBJ databases">
        <authorList>
            <consortium name="NCBI Genome Project"/>
        </authorList>
    </citation>
    <scope>NUCLEOTIDE SEQUENCE</scope>
    <source>
        <strain evidence="24">CBS 342.82</strain>
    </source>
</reference>
<name>A0A6J3M714_9PEZI</name>
<dbReference type="InterPro" id="IPR041854">
    <property type="entry name" value="BFD-like_2Fe2S-bd_dom_sf"/>
</dbReference>
<dbReference type="Pfam" id="PF03460">
    <property type="entry name" value="NIR_SIR_ferr"/>
    <property type="match status" value="1"/>
</dbReference>
<dbReference type="PRINTS" id="PR00368">
    <property type="entry name" value="FADPNR"/>
</dbReference>
<keyword evidence="8" id="KW-0285">Flavoprotein</keyword>
<dbReference type="GO" id="GO:0020037">
    <property type="term" value="F:heme binding"/>
    <property type="evidence" value="ECO:0007669"/>
    <property type="project" value="InterPro"/>
</dbReference>
<comment type="cofactor">
    <cofactor evidence="16">
        <name>[2Fe-2S] cluster</name>
        <dbReference type="ChEBI" id="CHEBI:190135"/>
    </cofactor>
</comment>
<dbReference type="GO" id="GO:0042128">
    <property type="term" value="P:nitrate assimilation"/>
    <property type="evidence" value="ECO:0007669"/>
    <property type="project" value="UniProtKB-UniPathway"/>
</dbReference>
<dbReference type="Proteomes" id="UP000504637">
    <property type="component" value="Unplaced"/>
</dbReference>
<evidence type="ECO:0000256" key="14">
    <source>
        <dbReference type="ARBA" id="ARBA00023014"/>
    </source>
</evidence>
<evidence type="ECO:0000256" key="9">
    <source>
        <dbReference type="ARBA" id="ARBA00022714"/>
    </source>
</evidence>